<proteinExistence type="predicted"/>
<name>A0ACA9M7V6_9GLOM</name>
<keyword evidence="2" id="KW-1185">Reference proteome</keyword>
<organism evidence="1 2">
    <name type="scientific">Scutellospora calospora</name>
    <dbReference type="NCBI Taxonomy" id="85575"/>
    <lineage>
        <taxon>Eukaryota</taxon>
        <taxon>Fungi</taxon>
        <taxon>Fungi incertae sedis</taxon>
        <taxon>Mucoromycota</taxon>
        <taxon>Glomeromycotina</taxon>
        <taxon>Glomeromycetes</taxon>
        <taxon>Diversisporales</taxon>
        <taxon>Gigasporaceae</taxon>
        <taxon>Scutellospora</taxon>
    </lineage>
</organism>
<evidence type="ECO:0000313" key="2">
    <source>
        <dbReference type="Proteomes" id="UP000789860"/>
    </source>
</evidence>
<reference evidence="1" key="1">
    <citation type="submission" date="2021-06" db="EMBL/GenBank/DDBJ databases">
        <authorList>
            <person name="Kallberg Y."/>
            <person name="Tangrot J."/>
            <person name="Rosling A."/>
        </authorList>
    </citation>
    <scope>NUCLEOTIDE SEQUENCE</scope>
    <source>
        <strain evidence="1">AU212A</strain>
    </source>
</reference>
<feature type="non-terminal residue" evidence="1">
    <location>
        <position position="1"/>
    </location>
</feature>
<evidence type="ECO:0000313" key="1">
    <source>
        <dbReference type="EMBL" id="CAG8572176.1"/>
    </source>
</evidence>
<dbReference type="Proteomes" id="UP000789860">
    <property type="component" value="Unassembled WGS sequence"/>
</dbReference>
<dbReference type="EMBL" id="CAJVPM010010327">
    <property type="protein sequence ID" value="CAG8572176.1"/>
    <property type="molecule type" value="Genomic_DNA"/>
</dbReference>
<gene>
    <name evidence="1" type="ORF">SCALOS_LOCUS5892</name>
</gene>
<sequence>IINLNIINNEITKNIQENEVETIENNNYNSLNVINKFLKNFKEEIEKEYEEEIKTIEEEIEEKVEEEIFENNEIEERNKTVITQNTTENSYNSSEELDSSTSQYQLEETLTKNLNF</sequence>
<feature type="non-terminal residue" evidence="1">
    <location>
        <position position="116"/>
    </location>
</feature>
<accession>A0ACA9M7V6</accession>
<comment type="caution">
    <text evidence="1">The sequence shown here is derived from an EMBL/GenBank/DDBJ whole genome shotgun (WGS) entry which is preliminary data.</text>
</comment>
<protein>
    <submittedName>
        <fullName evidence="1">7356_t:CDS:1</fullName>
    </submittedName>
</protein>